<dbReference type="Proteomes" id="UP000008743">
    <property type="component" value="Unassembled WGS sequence"/>
</dbReference>
<gene>
    <name evidence="1" type="ORF">CAOG_005167</name>
</gene>
<dbReference type="RefSeq" id="XP_004346852.1">
    <property type="nucleotide sequence ID" value="XM_004346802.1"/>
</dbReference>
<keyword evidence="2" id="KW-1185">Reference proteome</keyword>
<evidence type="ECO:0000313" key="2">
    <source>
        <dbReference type="Proteomes" id="UP000008743"/>
    </source>
</evidence>
<proteinExistence type="predicted"/>
<dbReference type="AlphaFoldDB" id="A0A0D2WRJ8"/>
<dbReference type="InParanoid" id="A0A0D2WRJ8"/>
<organism evidence="1 2">
    <name type="scientific">Capsaspora owczarzaki (strain ATCC 30864)</name>
    <dbReference type="NCBI Taxonomy" id="595528"/>
    <lineage>
        <taxon>Eukaryota</taxon>
        <taxon>Filasterea</taxon>
        <taxon>Capsaspora</taxon>
    </lineage>
</organism>
<accession>A0A0D2WRJ8</accession>
<evidence type="ECO:0000313" key="1">
    <source>
        <dbReference type="EMBL" id="KJE94535.1"/>
    </source>
</evidence>
<protein>
    <submittedName>
        <fullName evidence="1">Uncharacterized protein</fullName>
    </submittedName>
</protein>
<reference evidence="2" key="1">
    <citation type="submission" date="2011-02" db="EMBL/GenBank/DDBJ databases">
        <title>The Genome Sequence of Capsaspora owczarzaki ATCC 30864.</title>
        <authorList>
            <person name="Russ C."/>
            <person name="Cuomo C."/>
            <person name="Burger G."/>
            <person name="Gray M.W."/>
            <person name="Holland P.W.H."/>
            <person name="King N."/>
            <person name="Lang F.B.F."/>
            <person name="Roger A.J."/>
            <person name="Ruiz-Trillo I."/>
            <person name="Young S.K."/>
            <person name="Zeng Q."/>
            <person name="Gargeya S."/>
            <person name="Alvarado L."/>
            <person name="Berlin A."/>
            <person name="Chapman S.B."/>
            <person name="Chen Z."/>
            <person name="Freedman E."/>
            <person name="Gellesch M."/>
            <person name="Goldberg J."/>
            <person name="Griggs A."/>
            <person name="Gujja S."/>
            <person name="Heilman E."/>
            <person name="Heiman D."/>
            <person name="Howarth C."/>
            <person name="Mehta T."/>
            <person name="Neiman D."/>
            <person name="Pearson M."/>
            <person name="Roberts A."/>
            <person name="Saif S."/>
            <person name="Shea T."/>
            <person name="Shenoy N."/>
            <person name="Sisk P."/>
            <person name="Stolte C."/>
            <person name="Sykes S."/>
            <person name="White J."/>
            <person name="Yandava C."/>
            <person name="Haas B."/>
            <person name="Nusbaum C."/>
            <person name="Birren B."/>
        </authorList>
    </citation>
    <scope>NUCLEOTIDE SEQUENCE</scope>
    <source>
        <strain evidence="2">ATCC 30864</strain>
    </source>
</reference>
<name>A0A0D2WRJ8_CAPO3</name>
<dbReference type="EMBL" id="KE346367">
    <property type="protein sequence ID" value="KJE94535.1"/>
    <property type="molecule type" value="Genomic_DNA"/>
</dbReference>
<sequence>MSQSPQGAFAINLPVAKIFDGGYQIAGNRNFPNLEITPGIRRPQALKLLLFGVDSVTSQSEYLSYDSCEPFAYRGDKCWLDNLQIKCGGENFLVPGLEDSASNCVFTVASKSRRQW</sequence>